<dbReference type="EMBL" id="JAPQKI010000005">
    <property type="protein sequence ID" value="KAJ5099436.1"/>
    <property type="molecule type" value="Genomic_DNA"/>
</dbReference>
<evidence type="ECO:0000313" key="3">
    <source>
        <dbReference type="Proteomes" id="UP001149074"/>
    </source>
</evidence>
<comment type="caution">
    <text evidence="2">The sequence shown here is derived from an EMBL/GenBank/DDBJ whole genome shotgun (WGS) entry which is preliminary data.</text>
</comment>
<dbReference type="RefSeq" id="XP_056475090.1">
    <property type="nucleotide sequence ID" value="XM_056618931.1"/>
</dbReference>
<dbReference type="AlphaFoldDB" id="A0A9W9KBB4"/>
<sequence>MNVRKSISLHLQSAIADSDKLLQTLTSVTESLAVADHECDLAIKKFDTEKCRSEELEKQLKFFNCELSRASLRMIELVRCRDYRAIDVNVAEQQVVLRNEQIKQLEVEVERIQNLVFSLAAECAKTVEKYRQAQREE</sequence>
<reference evidence="2" key="1">
    <citation type="submission" date="2022-11" db="EMBL/GenBank/DDBJ databases">
        <authorList>
            <person name="Petersen C."/>
        </authorList>
    </citation>
    <scope>NUCLEOTIDE SEQUENCE</scope>
    <source>
        <strain evidence="2">IBT 30761</strain>
    </source>
</reference>
<gene>
    <name evidence="2" type="ORF">N7532_006437</name>
</gene>
<keyword evidence="1" id="KW-0175">Coiled coil</keyword>
<keyword evidence="3" id="KW-1185">Reference proteome</keyword>
<feature type="coiled-coil region" evidence="1">
    <location>
        <begin position="53"/>
        <end position="122"/>
    </location>
</feature>
<organism evidence="2 3">
    <name type="scientific">Penicillium argentinense</name>
    <dbReference type="NCBI Taxonomy" id="1131581"/>
    <lineage>
        <taxon>Eukaryota</taxon>
        <taxon>Fungi</taxon>
        <taxon>Dikarya</taxon>
        <taxon>Ascomycota</taxon>
        <taxon>Pezizomycotina</taxon>
        <taxon>Eurotiomycetes</taxon>
        <taxon>Eurotiomycetidae</taxon>
        <taxon>Eurotiales</taxon>
        <taxon>Aspergillaceae</taxon>
        <taxon>Penicillium</taxon>
    </lineage>
</organism>
<accession>A0A9W9KBB4</accession>
<dbReference type="Proteomes" id="UP001149074">
    <property type="component" value="Unassembled WGS sequence"/>
</dbReference>
<dbReference type="GeneID" id="81357910"/>
<protein>
    <submittedName>
        <fullName evidence="2">Uncharacterized protein</fullName>
    </submittedName>
</protein>
<dbReference type="OrthoDB" id="1883964at2759"/>
<reference evidence="2" key="2">
    <citation type="journal article" date="2023" name="IMA Fungus">
        <title>Comparative genomic study of the Penicillium genus elucidates a diverse pangenome and 15 lateral gene transfer events.</title>
        <authorList>
            <person name="Petersen C."/>
            <person name="Sorensen T."/>
            <person name="Nielsen M.R."/>
            <person name="Sondergaard T.E."/>
            <person name="Sorensen J.L."/>
            <person name="Fitzpatrick D.A."/>
            <person name="Frisvad J.C."/>
            <person name="Nielsen K.L."/>
        </authorList>
    </citation>
    <scope>NUCLEOTIDE SEQUENCE</scope>
    <source>
        <strain evidence="2">IBT 30761</strain>
    </source>
</reference>
<evidence type="ECO:0000313" key="2">
    <source>
        <dbReference type="EMBL" id="KAJ5099436.1"/>
    </source>
</evidence>
<proteinExistence type="predicted"/>
<evidence type="ECO:0000256" key="1">
    <source>
        <dbReference type="SAM" id="Coils"/>
    </source>
</evidence>
<name>A0A9W9KBB4_9EURO</name>